<feature type="transmembrane region" description="Helical" evidence="1">
    <location>
        <begin position="104"/>
        <end position="123"/>
    </location>
</feature>
<evidence type="ECO:0000313" key="2">
    <source>
        <dbReference type="EMBL" id="KKP70036.1"/>
    </source>
</evidence>
<keyword evidence="1" id="KW-0812">Transmembrane</keyword>
<feature type="transmembrane region" description="Helical" evidence="1">
    <location>
        <begin position="12"/>
        <end position="33"/>
    </location>
</feature>
<comment type="caution">
    <text evidence="2">The sequence shown here is derived from an EMBL/GenBank/DDBJ whole genome shotgun (WGS) entry which is preliminary data.</text>
</comment>
<gene>
    <name evidence="2" type="ORF">UR67_C0002G0156</name>
</gene>
<reference evidence="2 3" key="1">
    <citation type="journal article" date="2015" name="Nature">
        <title>rRNA introns, odd ribosomes, and small enigmatic genomes across a large radiation of phyla.</title>
        <authorList>
            <person name="Brown C.T."/>
            <person name="Hug L.A."/>
            <person name="Thomas B.C."/>
            <person name="Sharon I."/>
            <person name="Castelle C.J."/>
            <person name="Singh A."/>
            <person name="Wilkins M.J."/>
            <person name="Williams K.H."/>
            <person name="Banfield J.F."/>
        </authorList>
    </citation>
    <scope>NUCLEOTIDE SEQUENCE [LARGE SCALE GENOMIC DNA]</scope>
</reference>
<keyword evidence="1" id="KW-1133">Transmembrane helix</keyword>
<proteinExistence type="predicted"/>
<keyword evidence="1" id="KW-0472">Membrane</keyword>
<name>A0A0G0C1Q9_UNCC3</name>
<evidence type="ECO:0000313" key="3">
    <source>
        <dbReference type="Proteomes" id="UP000034581"/>
    </source>
</evidence>
<feature type="transmembrane region" description="Helical" evidence="1">
    <location>
        <begin position="129"/>
        <end position="152"/>
    </location>
</feature>
<accession>A0A0G0C1Q9</accession>
<dbReference type="EMBL" id="LBQB01000002">
    <property type="protein sequence ID" value="KKP70036.1"/>
    <property type="molecule type" value="Genomic_DNA"/>
</dbReference>
<organism evidence="2 3">
    <name type="scientific">candidate division CPR3 bacterium GW2011_GWF2_35_18</name>
    <dbReference type="NCBI Taxonomy" id="1618350"/>
    <lineage>
        <taxon>Bacteria</taxon>
        <taxon>Bacteria division CPR3</taxon>
    </lineage>
</organism>
<feature type="transmembrane region" description="Helical" evidence="1">
    <location>
        <begin position="39"/>
        <end position="61"/>
    </location>
</feature>
<dbReference type="Proteomes" id="UP000034581">
    <property type="component" value="Unassembled WGS sequence"/>
</dbReference>
<protein>
    <submittedName>
        <fullName evidence="2">Uncharacterized protein</fullName>
    </submittedName>
</protein>
<evidence type="ECO:0000256" key="1">
    <source>
        <dbReference type="SAM" id="Phobius"/>
    </source>
</evidence>
<dbReference type="AlphaFoldDB" id="A0A0G0C1Q9"/>
<sequence>MQKVNTNRKIAAIFLILTSIFGIGIFIPPIFGIDGFDGGFAFSVLSLFFCLFTMVSTFIFYELGKIQDKIKNGDKLLAHWKYSNSEWHIFVEEEIEKSTIEKKMLLLITAGFATCVGILAPLFDVKNGIIVTCIMGGLIILIGSIAWLSIIFTKRELHQNKKEVWLGKNGIILGGKLYAWNFLGNKLTSANLYESKKGKYIVITAIDGNNEYTVRIPIPTGKAFEAEKIVEKLSKG</sequence>